<evidence type="ECO:0000313" key="2">
    <source>
        <dbReference type="EMBL" id="MBU3855133.1"/>
    </source>
</evidence>
<keyword evidence="1" id="KW-0732">Signal</keyword>
<proteinExistence type="predicted"/>
<dbReference type="Gene3D" id="3.80.10.10">
    <property type="entry name" value="Ribonuclease Inhibitor"/>
    <property type="match status" value="1"/>
</dbReference>
<reference evidence="2" key="2">
    <citation type="submission" date="2021-04" db="EMBL/GenBank/DDBJ databases">
        <authorList>
            <person name="Gilroy R."/>
        </authorList>
    </citation>
    <scope>NUCLEOTIDE SEQUENCE</scope>
    <source>
        <strain evidence="2">8470</strain>
    </source>
</reference>
<evidence type="ECO:0000256" key="1">
    <source>
        <dbReference type="SAM" id="SignalP"/>
    </source>
</evidence>
<feature type="chain" id="PRO_5037407044" description="EF-hand domain-containing protein" evidence="1">
    <location>
        <begin position="20"/>
        <end position="78"/>
    </location>
</feature>
<dbReference type="InterPro" id="IPR018247">
    <property type="entry name" value="EF_Hand_1_Ca_BS"/>
</dbReference>
<dbReference type="Proteomes" id="UP000784286">
    <property type="component" value="Unassembled WGS sequence"/>
</dbReference>
<dbReference type="AlphaFoldDB" id="A0A948X474"/>
<dbReference type="InterPro" id="IPR032675">
    <property type="entry name" value="LRR_dom_sf"/>
</dbReference>
<comment type="caution">
    <text evidence="2">The sequence shown here is derived from an EMBL/GenBank/DDBJ whole genome shotgun (WGS) entry which is preliminary data.</text>
</comment>
<gene>
    <name evidence="2" type="ORF">H9928_00985</name>
</gene>
<dbReference type="PROSITE" id="PS00018">
    <property type="entry name" value="EF_HAND_1"/>
    <property type="match status" value="1"/>
</dbReference>
<evidence type="ECO:0008006" key="4">
    <source>
        <dbReference type="Google" id="ProtNLM"/>
    </source>
</evidence>
<dbReference type="EMBL" id="JAHLFJ010000011">
    <property type="protein sequence ID" value="MBU3855133.1"/>
    <property type="molecule type" value="Genomic_DNA"/>
</dbReference>
<protein>
    <recommendedName>
        <fullName evidence="4">EF-hand domain-containing protein</fullName>
    </recommendedName>
</protein>
<name>A0A948X474_9BACT</name>
<reference evidence="2" key="1">
    <citation type="journal article" date="2021" name="PeerJ">
        <title>Extensive microbial diversity within the chicken gut microbiome revealed by metagenomics and culture.</title>
        <authorList>
            <person name="Gilroy R."/>
            <person name="Ravi A."/>
            <person name="Getino M."/>
            <person name="Pursley I."/>
            <person name="Horton D.L."/>
            <person name="Alikhan N.F."/>
            <person name="Baker D."/>
            <person name="Gharbi K."/>
            <person name="Hall N."/>
            <person name="Watson M."/>
            <person name="Adriaenssens E.M."/>
            <person name="Foster-Nyarko E."/>
            <person name="Jarju S."/>
            <person name="Secka A."/>
            <person name="Antonio M."/>
            <person name="Oren A."/>
            <person name="Chaudhuri R.R."/>
            <person name="La Ragione R."/>
            <person name="Hildebrand F."/>
            <person name="Pallen M.J."/>
        </authorList>
    </citation>
    <scope>NUCLEOTIDE SEQUENCE</scope>
    <source>
        <strain evidence="2">8470</strain>
    </source>
</reference>
<evidence type="ECO:0000313" key="3">
    <source>
        <dbReference type="Proteomes" id="UP000784286"/>
    </source>
</evidence>
<organism evidence="2 3">
    <name type="scientific">Candidatus Phocaeicola excrementipullorum</name>
    <dbReference type="NCBI Taxonomy" id="2838731"/>
    <lineage>
        <taxon>Bacteria</taxon>
        <taxon>Pseudomonadati</taxon>
        <taxon>Bacteroidota</taxon>
        <taxon>Bacteroidia</taxon>
        <taxon>Bacteroidales</taxon>
        <taxon>Bacteroidaceae</taxon>
        <taxon>Phocaeicola</taxon>
    </lineage>
</organism>
<sequence>MKKFYYILSAMLLPLAVMAQSISIDKTNFPDAKFRQFVLDRIDKDDDNLLSQEEIDATASLEIQYKGISDLKGIEFFT</sequence>
<accession>A0A948X474</accession>
<feature type="signal peptide" evidence="1">
    <location>
        <begin position="1"/>
        <end position="19"/>
    </location>
</feature>
<feature type="non-terminal residue" evidence="2">
    <location>
        <position position="78"/>
    </location>
</feature>